<dbReference type="InterPro" id="IPR014487">
    <property type="entry name" value="DUF3151"/>
</dbReference>
<gene>
    <name evidence="1" type="ORF">ACFSUT_21965</name>
</gene>
<reference evidence="2" key="1">
    <citation type="journal article" date="2019" name="Int. J. Syst. Evol. Microbiol.">
        <title>The Global Catalogue of Microorganisms (GCM) 10K type strain sequencing project: providing services to taxonomists for standard genome sequencing and annotation.</title>
        <authorList>
            <consortium name="The Broad Institute Genomics Platform"/>
            <consortium name="The Broad Institute Genome Sequencing Center for Infectious Disease"/>
            <person name="Wu L."/>
            <person name="Ma J."/>
        </authorList>
    </citation>
    <scope>NUCLEOTIDE SEQUENCE [LARGE SCALE GENOMIC DNA]</scope>
    <source>
        <strain evidence="2">CGMCC 4.7638</strain>
    </source>
</reference>
<sequence length="136" mass="14606">MTHNLLGPEPTLLPEHTDAQAALDSGTDPSAVAAEHPDYSEAWATLAERSLADGETVAAYAYARTGYHRGLDQLRRAGWKGFGPVPWAHRPNQGFLRALAALGLAAERIDESEEHERCKTFLADSDPAAAEATGLK</sequence>
<name>A0ABW5I1Y8_9PSEU</name>
<dbReference type="PIRSF" id="PIRSF017349">
    <property type="entry name" value="UCP017349"/>
    <property type="match status" value="1"/>
</dbReference>
<keyword evidence="2" id="KW-1185">Reference proteome</keyword>
<dbReference type="Proteomes" id="UP001597542">
    <property type="component" value="Unassembled WGS sequence"/>
</dbReference>
<dbReference type="RefSeq" id="WP_344266471.1">
    <property type="nucleotide sequence ID" value="NZ_BAAAHV010000003.1"/>
</dbReference>
<protein>
    <submittedName>
        <fullName evidence="1">DUF3151 domain-containing protein</fullName>
    </submittedName>
</protein>
<evidence type="ECO:0000313" key="2">
    <source>
        <dbReference type="Proteomes" id="UP001597542"/>
    </source>
</evidence>
<proteinExistence type="predicted"/>
<comment type="caution">
    <text evidence="1">The sequence shown here is derived from an EMBL/GenBank/DDBJ whole genome shotgun (WGS) entry which is preliminary data.</text>
</comment>
<accession>A0ABW5I1Y8</accession>
<organism evidence="1 2">
    <name type="scientific">Amycolatopsis albidoflavus</name>
    <dbReference type="NCBI Taxonomy" id="102226"/>
    <lineage>
        <taxon>Bacteria</taxon>
        <taxon>Bacillati</taxon>
        <taxon>Actinomycetota</taxon>
        <taxon>Actinomycetes</taxon>
        <taxon>Pseudonocardiales</taxon>
        <taxon>Pseudonocardiaceae</taxon>
        <taxon>Amycolatopsis</taxon>
    </lineage>
</organism>
<evidence type="ECO:0000313" key="1">
    <source>
        <dbReference type="EMBL" id="MFD2482966.1"/>
    </source>
</evidence>
<dbReference type="EMBL" id="JBHUKQ010000012">
    <property type="protein sequence ID" value="MFD2482966.1"/>
    <property type="molecule type" value="Genomic_DNA"/>
</dbReference>
<dbReference type="Pfam" id="PF11349">
    <property type="entry name" value="DUF3151"/>
    <property type="match status" value="1"/>
</dbReference>